<dbReference type="Proteomes" id="UP000216147">
    <property type="component" value="Unassembled WGS sequence"/>
</dbReference>
<name>A0A258HQR7_9CAUL</name>
<dbReference type="AlphaFoldDB" id="A0A258HQR7"/>
<sequence length="177" mass="18860">MRGVVLAALIATPALAGSQRLSDDLRMPEFEGGRAVARIMVLQEAPWPNREITLYAVRPDRLGIDPLDGPLSALVISTNGPPQVARSADCPVLRAGMEALRALPPVSTAPTALVVRPPGTLLMLESKKDGARYEITVEVAAPNGSAALLTINDYGGDYAAWASALDLDLHPCWTRWP</sequence>
<dbReference type="EMBL" id="NCEQ01000001">
    <property type="protein sequence ID" value="OYX59139.1"/>
    <property type="molecule type" value="Genomic_DNA"/>
</dbReference>
<proteinExistence type="predicted"/>
<reference evidence="1 2" key="1">
    <citation type="submission" date="2017-03" db="EMBL/GenBank/DDBJ databases">
        <title>Lifting the veil on microbial sulfur biogeochemistry in mining wastewaters.</title>
        <authorList>
            <person name="Kantor R.S."/>
            <person name="Colenbrander Nelson T."/>
            <person name="Marshall S."/>
            <person name="Bennett D."/>
            <person name="Apte S."/>
            <person name="Camacho D."/>
            <person name="Thomas B.C."/>
            <person name="Warren L.A."/>
            <person name="Banfield J.F."/>
        </authorList>
    </citation>
    <scope>NUCLEOTIDE SEQUENCE [LARGE SCALE GENOMIC DNA]</scope>
    <source>
        <strain evidence="1">32-68-21</strain>
    </source>
</reference>
<evidence type="ECO:0000313" key="1">
    <source>
        <dbReference type="EMBL" id="OYX59139.1"/>
    </source>
</evidence>
<protein>
    <submittedName>
        <fullName evidence="1">Uncharacterized protein</fullName>
    </submittedName>
</protein>
<organism evidence="1 2">
    <name type="scientific">Brevundimonas subvibrioides</name>
    <dbReference type="NCBI Taxonomy" id="74313"/>
    <lineage>
        <taxon>Bacteria</taxon>
        <taxon>Pseudomonadati</taxon>
        <taxon>Pseudomonadota</taxon>
        <taxon>Alphaproteobacteria</taxon>
        <taxon>Caulobacterales</taxon>
        <taxon>Caulobacteraceae</taxon>
        <taxon>Brevundimonas</taxon>
    </lineage>
</organism>
<evidence type="ECO:0000313" key="2">
    <source>
        <dbReference type="Proteomes" id="UP000216147"/>
    </source>
</evidence>
<gene>
    <name evidence="1" type="ORF">B7Y86_01595</name>
</gene>
<comment type="caution">
    <text evidence="1">The sequence shown here is derived from an EMBL/GenBank/DDBJ whole genome shotgun (WGS) entry which is preliminary data.</text>
</comment>
<accession>A0A258HQR7</accession>